<organism evidence="3 4">
    <name type="scientific">Bacteroides cellulosilyticus</name>
    <dbReference type="NCBI Taxonomy" id="246787"/>
    <lineage>
        <taxon>Bacteria</taxon>
        <taxon>Pseudomonadati</taxon>
        <taxon>Bacteroidota</taxon>
        <taxon>Bacteroidia</taxon>
        <taxon>Bacteroidales</taxon>
        <taxon>Bacteroidaceae</taxon>
        <taxon>Bacteroides</taxon>
    </lineage>
</organism>
<evidence type="ECO:0000256" key="1">
    <source>
        <dbReference type="ARBA" id="ARBA00022649"/>
    </source>
</evidence>
<evidence type="ECO:0000313" key="3">
    <source>
        <dbReference type="EMBL" id="MDE8698006.1"/>
    </source>
</evidence>
<dbReference type="InterPro" id="IPR004386">
    <property type="entry name" value="Toxin_YafQ-like"/>
</dbReference>
<dbReference type="SUPFAM" id="SSF143011">
    <property type="entry name" value="RelE-like"/>
    <property type="match status" value="1"/>
</dbReference>
<accession>A0AAW6M9G6</accession>
<dbReference type="NCBIfam" id="TIGR02385">
    <property type="entry name" value="RelE_StbE"/>
    <property type="match status" value="1"/>
</dbReference>
<evidence type="ECO:0000256" key="2">
    <source>
        <dbReference type="PIRSR" id="PIRSR006156-1"/>
    </source>
</evidence>
<comment type="caution">
    <text evidence="3">The sequence shown here is derived from an EMBL/GenBank/DDBJ whole genome shotgun (WGS) entry which is preliminary data.</text>
</comment>
<dbReference type="PANTHER" id="PTHR40588">
    <property type="entry name" value="MRNA INTERFERASE TOXIN YAFQ"/>
    <property type="match status" value="1"/>
</dbReference>
<dbReference type="EMBL" id="JARFID010000570">
    <property type="protein sequence ID" value="MDE8698006.1"/>
    <property type="molecule type" value="Genomic_DNA"/>
</dbReference>
<dbReference type="GO" id="GO:0006415">
    <property type="term" value="P:translational termination"/>
    <property type="evidence" value="ECO:0007669"/>
    <property type="project" value="TreeGrafter"/>
</dbReference>
<sequence>HILSGQFSGYWECHIKPDWLLIWEQNDKELTLLLLNTGTHSDLF</sequence>
<name>A0AAW6M9G6_9BACE</name>
<dbReference type="InterPro" id="IPR035093">
    <property type="entry name" value="RelE/ParE_toxin_dom_sf"/>
</dbReference>
<protein>
    <submittedName>
        <fullName evidence="3">Type II toxin-antitoxin system mRNA interferase toxin, RelE/StbE family</fullName>
    </submittedName>
</protein>
<feature type="non-terminal residue" evidence="3">
    <location>
        <position position="1"/>
    </location>
</feature>
<dbReference type="Gene3D" id="3.30.2310.20">
    <property type="entry name" value="RelE-like"/>
    <property type="match status" value="1"/>
</dbReference>
<dbReference type="Pfam" id="PF15738">
    <property type="entry name" value="YafQ_toxin"/>
    <property type="match status" value="1"/>
</dbReference>
<dbReference type="GO" id="GO:0006402">
    <property type="term" value="P:mRNA catabolic process"/>
    <property type="evidence" value="ECO:0007669"/>
    <property type="project" value="TreeGrafter"/>
</dbReference>
<dbReference type="AlphaFoldDB" id="A0AAW6M9G6"/>
<dbReference type="PIRSF" id="PIRSF006156">
    <property type="entry name" value="YafQ"/>
    <property type="match status" value="1"/>
</dbReference>
<proteinExistence type="predicted"/>
<dbReference type="Proteomes" id="UP001221924">
    <property type="component" value="Unassembled WGS sequence"/>
</dbReference>
<dbReference type="RefSeq" id="WP_275203021.1">
    <property type="nucleotide sequence ID" value="NZ_JARFID010000570.1"/>
</dbReference>
<gene>
    <name evidence="3" type="ORF">PZH42_28735</name>
</gene>
<reference evidence="3" key="1">
    <citation type="submission" date="2023-03" db="EMBL/GenBank/DDBJ databases">
        <title>DFI Biobank Strains.</title>
        <authorList>
            <person name="Mostad J."/>
            <person name="Paddock L."/>
            <person name="Medina S."/>
            <person name="Waligurski E."/>
            <person name="Barat B."/>
            <person name="Smith R."/>
            <person name="Burgo V."/>
            <person name="Metcalfe C."/>
            <person name="Woodson C."/>
            <person name="Sundararajan A."/>
            <person name="Ramaswamy R."/>
            <person name="Lin H."/>
            <person name="Pamer E.G."/>
        </authorList>
    </citation>
    <scope>NUCLEOTIDE SEQUENCE</scope>
    <source>
        <strain evidence="3">DFI.9.5</strain>
    </source>
</reference>
<keyword evidence="1" id="KW-1277">Toxin-antitoxin system</keyword>
<evidence type="ECO:0000313" key="4">
    <source>
        <dbReference type="Proteomes" id="UP001221924"/>
    </source>
</evidence>
<feature type="active site" description="Proton donor" evidence="2">
    <location>
        <position position="40"/>
    </location>
</feature>
<dbReference type="GO" id="GO:0004521">
    <property type="term" value="F:RNA endonuclease activity"/>
    <property type="evidence" value="ECO:0007669"/>
    <property type="project" value="TreeGrafter"/>
</dbReference>
<dbReference type="PANTHER" id="PTHR40588:SF1">
    <property type="entry name" value="MRNA INTERFERASE TOXIN YAFQ"/>
    <property type="match status" value="1"/>
</dbReference>
<dbReference type="InterPro" id="IPR007712">
    <property type="entry name" value="RelE/ParE_toxin"/>
</dbReference>